<protein>
    <submittedName>
        <fullName evidence="2">MerC domain-containing protein</fullName>
    </submittedName>
</protein>
<feature type="transmembrane region" description="Helical" evidence="1">
    <location>
        <begin position="21"/>
        <end position="45"/>
    </location>
</feature>
<feature type="transmembrane region" description="Helical" evidence="1">
    <location>
        <begin position="51"/>
        <end position="69"/>
    </location>
</feature>
<dbReference type="EMBL" id="VPFL01000021">
    <property type="protein sequence ID" value="TXF10829.1"/>
    <property type="molecule type" value="Genomic_DNA"/>
</dbReference>
<dbReference type="GO" id="GO:0016020">
    <property type="term" value="C:membrane"/>
    <property type="evidence" value="ECO:0007669"/>
    <property type="project" value="InterPro"/>
</dbReference>
<organism evidence="2 3">
    <name type="scientific">Pelomicrobium methylotrophicum</name>
    <dbReference type="NCBI Taxonomy" id="2602750"/>
    <lineage>
        <taxon>Bacteria</taxon>
        <taxon>Pseudomonadati</taxon>
        <taxon>Pseudomonadota</taxon>
        <taxon>Hydrogenophilia</taxon>
        <taxon>Hydrogenophilia incertae sedis</taxon>
        <taxon>Pelomicrobium</taxon>
    </lineage>
</organism>
<comment type="caution">
    <text evidence="2">The sequence shown here is derived from an EMBL/GenBank/DDBJ whole genome shotgun (WGS) entry which is preliminary data.</text>
</comment>
<dbReference type="AlphaFoldDB" id="A0A5C7EIT4"/>
<evidence type="ECO:0000313" key="2">
    <source>
        <dbReference type="EMBL" id="TXF10829.1"/>
    </source>
</evidence>
<keyword evidence="3" id="KW-1185">Reference proteome</keyword>
<keyword evidence="1" id="KW-1133">Transmembrane helix</keyword>
<gene>
    <name evidence="2" type="ORF">FR698_13490</name>
</gene>
<dbReference type="Pfam" id="PF03203">
    <property type="entry name" value="MerC"/>
    <property type="match status" value="1"/>
</dbReference>
<evidence type="ECO:0000313" key="3">
    <source>
        <dbReference type="Proteomes" id="UP000321201"/>
    </source>
</evidence>
<keyword evidence="1" id="KW-0472">Membrane</keyword>
<evidence type="ECO:0000256" key="1">
    <source>
        <dbReference type="SAM" id="Phobius"/>
    </source>
</evidence>
<dbReference type="GO" id="GO:0015097">
    <property type="term" value="F:mercury ion transmembrane transporter activity"/>
    <property type="evidence" value="ECO:0007669"/>
    <property type="project" value="InterPro"/>
</dbReference>
<reference evidence="2 3" key="1">
    <citation type="submission" date="2019-08" db="EMBL/GenBank/DDBJ databases">
        <title>Pelomicrobium methylotrophicum gen. nov., sp. nov. a moderately thermophilic, facultatively anaerobic, lithoautotrophic and methylotrophic bacterium isolated from a terrestrial mud volcano.</title>
        <authorList>
            <person name="Slobodkina G.B."/>
            <person name="Merkel A.Y."/>
            <person name="Slobodkin A.I."/>
        </authorList>
    </citation>
    <scope>NUCLEOTIDE SEQUENCE [LARGE SCALE GENOMIC DNA]</scope>
    <source>
        <strain evidence="2 3">SM250</strain>
    </source>
</reference>
<dbReference type="InParanoid" id="A0A5C7EIT4"/>
<dbReference type="OrthoDB" id="5293874at2"/>
<keyword evidence="1" id="KW-0812">Transmembrane</keyword>
<dbReference type="InterPro" id="IPR004891">
    <property type="entry name" value="Mercury-R_MerC"/>
</dbReference>
<feature type="transmembrane region" description="Helical" evidence="1">
    <location>
        <begin position="76"/>
        <end position="94"/>
    </location>
</feature>
<accession>A0A5C7EIT4</accession>
<proteinExistence type="predicted"/>
<dbReference type="Proteomes" id="UP000321201">
    <property type="component" value="Unassembled WGS sequence"/>
</dbReference>
<sequence length="140" mass="14692">MRGSAVFLIKASRWDSLGVTASLLCIAHCLALPVIAVVLPILALAEIATHRVLVLIVFLMGILAFVSGYKRHRKRGVWIGCVLGVGMLLTAVLLPEQLVSEALETVLTVAGGAVMIVSHVANARFCRVCLNCGEGGCGAV</sequence>
<name>A0A5C7EIT4_9PROT</name>